<proteinExistence type="inferred from homology"/>
<reference evidence="4 5" key="1">
    <citation type="submission" date="2012-08" db="EMBL/GenBank/DDBJ databases">
        <authorList>
            <person name="Doggett N."/>
            <person name="Teshima H."/>
            <person name="Bruce D."/>
            <person name="Detter J.C."/>
            <person name="Johnson S.L."/>
            <person name="Han C."/>
        </authorList>
    </citation>
    <scope>NUCLEOTIDE SEQUENCE [LARGE SCALE GENOMIC DNA]</scope>
    <source>
        <strain evidence="4 5">HD-771</strain>
    </source>
</reference>
<feature type="domain" description="Glycosyl transferase family 1" evidence="2">
    <location>
        <begin position="167"/>
        <end position="341"/>
    </location>
</feature>
<dbReference type="Gene3D" id="3.40.50.2000">
    <property type="entry name" value="Glycogen Phosphorylase B"/>
    <property type="match status" value="2"/>
</dbReference>
<dbReference type="InterPro" id="IPR001296">
    <property type="entry name" value="Glyco_trans_1"/>
</dbReference>
<dbReference type="InterPro" id="IPR028098">
    <property type="entry name" value="Glyco_trans_4-like_N"/>
</dbReference>
<comment type="similarity">
    <text evidence="1">Belongs to the glycosyltransferase group 1 family. Glycosyltransferase 4 subfamily.</text>
</comment>
<keyword evidence="4" id="KW-0808">Transferase</keyword>
<evidence type="ECO:0000313" key="4">
    <source>
        <dbReference type="EMBL" id="AFQ17826.1"/>
    </source>
</evidence>
<evidence type="ECO:0000256" key="1">
    <source>
        <dbReference type="ARBA" id="ARBA00009481"/>
    </source>
</evidence>
<dbReference type="GO" id="GO:0016757">
    <property type="term" value="F:glycosyltransferase activity"/>
    <property type="evidence" value="ECO:0007669"/>
    <property type="project" value="InterPro"/>
</dbReference>
<dbReference type="SUPFAM" id="SSF53756">
    <property type="entry name" value="UDP-Glycosyltransferase/glycogen phosphorylase"/>
    <property type="match status" value="1"/>
</dbReference>
<gene>
    <name evidence="4" type="ORF">BTG_22050</name>
</gene>
<dbReference type="Pfam" id="PF00534">
    <property type="entry name" value="Glycos_transf_1"/>
    <property type="match status" value="1"/>
</dbReference>
<evidence type="ECO:0000259" key="3">
    <source>
        <dbReference type="Pfam" id="PF13477"/>
    </source>
</evidence>
<dbReference type="Pfam" id="PF13477">
    <property type="entry name" value="Glyco_trans_4_2"/>
    <property type="match status" value="1"/>
</dbReference>
<accession>A0A9W3JCW9</accession>
<evidence type="ECO:0000313" key="5">
    <source>
        <dbReference type="Proteomes" id="UP000005259"/>
    </source>
</evidence>
<dbReference type="RefSeq" id="WP_000717689.1">
    <property type="nucleotide sequence ID" value="NC_018500.1"/>
</dbReference>
<dbReference type="KEGG" id="bti:BTG_22050"/>
<dbReference type="EMBL" id="CP003752">
    <property type="protein sequence ID" value="AFQ17826.1"/>
    <property type="molecule type" value="Genomic_DNA"/>
</dbReference>
<dbReference type="AlphaFoldDB" id="A0A9W3JCW9"/>
<protein>
    <submittedName>
        <fullName evidence="4">Group 1 glycosyl transferase</fullName>
    </submittedName>
</protein>
<organism evidence="4 5">
    <name type="scientific">Bacillus thuringiensis HD-771</name>
    <dbReference type="NCBI Taxonomy" id="1218175"/>
    <lineage>
        <taxon>Bacteria</taxon>
        <taxon>Bacillati</taxon>
        <taxon>Bacillota</taxon>
        <taxon>Bacilli</taxon>
        <taxon>Bacillales</taxon>
        <taxon>Bacillaceae</taxon>
        <taxon>Bacillus</taxon>
        <taxon>Bacillus cereus group</taxon>
    </lineage>
</organism>
<name>A0A9W3JCW9_BACTU</name>
<dbReference type="Proteomes" id="UP000005259">
    <property type="component" value="Chromosome"/>
</dbReference>
<evidence type="ECO:0000259" key="2">
    <source>
        <dbReference type="Pfam" id="PF00534"/>
    </source>
</evidence>
<sequence>MKKICYLAPASNIHTVRWVNALVENQFDVTLVTMHEPDMDKIDSNVKIEVLPFKKGYGYYLNAWALKSVLRKYSPDFLHVHYASGYGTLARLAKFEPTILSVWGSDVYLFPNKREVNRRILKKNLSHAKYITSTSHDMKKETEKYLDYNKEIYITPFGIDTQLFRANDNKSNNENNQLRIGIAKKLEKVYGIDYLIRAVSELKKKLKIQGYNNIADNLKLIIIGEGSQREELNSLVKELELENHVEFIGNIPNVEIPNYLNEIDIFCIPSLSESFGVAALEASACAVPVVASNVGGLPEVVLHGETGYLVDAGNSKELSERLYELALNPELRKEFGENGRELVSSKYSWKESVRIMLEVYNNIED</sequence>
<dbReference type="PANTHER" id="PTHR12526">
    <property type="entry name" value="GLYCOSYLTRANSFERASE"/>
    <property type="match status" value="1"/>
</dbReference>
<feature type="domain" description="Glycosyltransferase subfamily 4-like N-terminal" evidence="3">
    <location>
        <begin position="3"/>
        <end position="135"/>
    </location>
</feature>